<sequence>MAKKPADLKPKKKENQLQERVADLGDPGPPVALPHAAIPLLRPCHWRRRNLLVARRDETRRDRAKIEDMEKSSWLAPSMGPWVSPWEEQGLHLGKSMQDGTESSPKDKNLQIYAIAAAAAPAPAEASSLMHCLCLLSCLPACAAQLCVCASSELCKIV</sequence>
<dbReference type="Gramene" id="OB06G14840.1">
    <property type="protein sequence ID" value="OB06G14840.1"/>
    <property type="gene ID" value="OB06G14840"/>
</dbReference>
<dbReference type="HOGENOM" id="CLU_1672000_0_0_1"/>
<feature type="region of interest" description="Disordered" evidence="1">
    <location>
        <begin position="1"/>
        <end position="30"/>
    </location>
</feature>
<dbReference type="AlphaFoldDB" id="J3MBU0"/>
<proteinExistence type="predicted"/>
<protein>
    <submittedName>
        <fullName evidence="2">Uncharacterized protein</fullName>
    </submittedName>
</protein>
<name>J3MBU0_ORYBR</name>
<dbReference type="EnsemblPlants" id="OB06G14840.1">
    <property type="protein sequence ID" value="OB06G14840.1"/>
    <property type="gene ID" value="OB06G14840"/>
</dbReference>
<feature type="compositionally biased region" description="Basic and acidic residues" evidence="1">
    <location>
        <begin position="1"/>
        <end position="23"/>
    </location>
</feature>
<reference evidence="2" key="1">
    <citation type="journal article" date="2013" name="Nat. Commun.">
        <title>Whole-genome sequencing of Oryza brachyantha reveals mechanisms underlying Oryza genome evolution.</title>
        <authorList>
            <person name="Chen J."/>
            <person name="Huang Q."/>
            <person name="Gao D."/>
            <person name="Wang J."/>
            <person name="Lang Y."/>
            <person name="Liu T."/>
            <person name="Li B."/>
            <person name="Bai Z."/>
            <person name="Luis Goicoechea J."/>
            <person name="Liang C."/>
            <person name="Chen C."/>
            <person name="Zhang W."/>
            <person name="Sun S."/>
            <person name="Liao Y."/>
            <person name="Zhang X."/>
            <person name="Yang L."/>
            <person name="Song C."/>
            <person name="Wang M."/>
            <person name="Shi J."/>
            <person name="Liu G."/>
            <person name="Liu J."/>
            <person name="Zhou H."/>
            <person name="Zhou W."/>
            <person name="Yu Q."/>
            <person name="An N."/>
            <person name="Chen Y."/>
            <person name="Cai Q."/>
            <person name="Wang B."/>
            <person name="Liu B."/>
            <person name="Min J."/>
            <person name="Huang Y."/>
            <person name="Wu H."/>
            <person name="Li Z."/>
            <person name="Zhang Y."/>
            <person name="Yin Y."/>
            <person name="Song W."/>
            <person name="Jiang J."/>
            <person name="Jackson S.A."/>
            <person name="Wing R.A."/>
            <person name="Wang J."/>
            <person name="Chen M."/>
        </authorList>
    </citation>
    <scope>NUCLEOTIDE SEQUENCE [LARGE SCALE GENOMIC DNA]</scope>
    <source>
        <strain evidence="2">cv. IRGC 101232</strain>
    </source>
</reference>
<evidence type="ECO:0000256" key="1">
    <source>
        <dbReference type="SAM" id="MobiDB-lite"/>
    </source>
</evidence>
<accession>J3MBU0</accession>
<reference evidence="2" key="2">
    <citation type="submission" date="2013-04" db="UniProtKB">
        <authorList>
            <consortium name="EnsemblPlants"/>
        </authorList>
    </citation>
    <scope>IDENTIFICATION</scope>
</reference>
<organism evidence="2">
    <name type="scientific">Oryza brachyantha</name>
    <name type="common">malo sina</name>
    <dbReference type="NCBI Taxonomy" id="4533"/>
    <lineage>
        <taxon>Eukaryota</taxon>
        <taxon>Viridiplantae</taxon>
        <taxon>Streptophyta</taxon>
        <taxon>Embryophyta</taxon>
        <taxon>Tracheophyta</taxon>
        <taxon>Spermatophyta</taxon>
        <taxon>Magnoliopsida</taxon>
        <taxon>Liliopsida</taxon>
        <taxon>Poales</taxon>
        <taxon>Poaceae</taxon>
        <taxon>BOP clade</taxon>
        <taxon>Oryzoideae</taxon>
        <taxon>Oryzeae</taxon>
        <taxon>Oryzinae</taxon>
        <taxon>Oryza</taxon>
    </lineage>
</organism>
<dbReference type="Proteomes" id="UP000006038">
    <property type="component" value="Chromosome 6"/>
</dbReference>
<keyword evidence="3" id="KW-1185">Reference proteome</keyword>
<evidence type="ECO:0000313" key="3">
    <source>
        <dbReference type="Proteomes" id="UP000006038"/>
    </source>
</evidence>
<evidence type="ECO:0000313" key="2">
    <source>
        <dbReference type="EnsemblPlants" id="OB06G14840.1"/>
    </source>
</evidence>